<evidence type="ECO:0000256" key="3">
    <source>
        <dbReference type="ARBA" id="ARBA00022989"/>
    </source>
</evidence>
<accession>A0A143BMZ9</accession>
<keyword evidence="3 5" id="KW-1133">Transmembrane helix</keyword>
<gene>
    <name evidence="6" type="ORF">GEMMAAP_15880</name>
</gene>
<evidence type="ECO:0000256" key="4">
    <source>
        <dbReference type="ARBA" id="ARBA00023136"/>
    </source>
</evidence>
<organism evidence="6 7">
    <name type="scientific">Gemmatimonas phototrophica</name>
    <dbReference type="NCBI Taxonomy" id="1379270"/>
    <lineage>
        <taxon>Bacteria</taxon>
        <taxon>Pseudomonadati</taxon>
        <taxon>Gemmatimonadota</taxon>
        <taxon>Gemmatimonadia</taxon>
        <taxon>Gemmatimonadales</taxon>
        <taxon>Gemmatimonadaceae</taxon>
        <taxon>Gemmatimonas</taxon>
    </lineage>
</organism>
<keyword evidence="2 5" id="KW-0812">Transmembrane</keyword>
<evidence type="ECO:0008006" key="8">
    <source>
        <dbReference type="Google" id="ProtNLM"/>
    </source>
</evidence>
<evidence type="ECO:0000313" key="6">
    <source>
        <dbReference type="EMBL" id="AMW05870.1"/>
    </source>
</evidence>
<keyword evidence="7" id="KW-1185">Reference proteome</keyword>
<dbReference type="Gene3D" id="1.20.120.1630">
    <property type="match status" value="1"/>
</dbReference>
<dbReference type="eggNOG" id="COG2020">
    <property type="taxonomic scope" value="Bacteria"/>
</dbReference>
<dbReference type="RefSeq" id="WP_026848410.1">
    <property type="nucleotide sequence ID" value="NZ_CP011454.1"/>
</dbReference>
<dbReference type="EMBL" id="CP011454">
    <property type="protein sequence ID" value="AMW05870.1"/>
    <property type="molecule type" value="Genomic_DNA"/>
</dbReference>
<comment type="subcellular location">
    <subcellularLocation>
        <location evidence="1">Endomembrane system</location>
        <topology evidence="1">Multi-pass membrane protein</topology>
    </subcellularLocation>
</comment>
<dbReference type="GO" id="GO:0016740">
    <property type="term" value="F:transferase activity"/>
    <property type="evidence" value="ECO:0007669"/>
    <property type="project" value="UniProtKB-ARBA"/>
</dbReference>
<sequence length="156" mass="17135">MAKDLGPAVKFPPPALFVGGLGVGALLDRFGRVPSPIPDHPALQVFGVALAVAGLALVYTGILTFRKFRTAIYPNRPAKLVVDHGVYAHTRNPMYVGMTVFYLGGVLVLHSLGALALLPVVLFVLHAQVIVREERHLHERFPAEYADYCARVRRWL</sequence>
<evidence type="ECO:0000313" key="7">
    <source>
        <dbReference type="Proteomes" id="UP000076404"/>
    </source>
</evidence>
<dbReference type="PANTHER" id="PTHR12714:SF24">
    <property type="entry name" value="SLR1182 PROTEIN"/>
    <property type="match status" value="1"/>
</dbReference>
<feature type="transmembrane region" description="Helical" evidence="5">
    <location>
        <begin position="12"/>
        <end position="30"/>
    </location>
</feature>
<dbReference type="OrthoDB" id="9789029at2"/>
<dbReference type="GO" id="GO:0012505">
    <property type="term" value="C:endomembrane system"/>
    <property type="evidence" value="ECO:0007669"/>
    <property type="project" value="UniProtKB-SubCell"/>
</dbReference>
<reference evidence="6 7" key="1">
    <citation type="journal article" date="2014" name="Proc. Natl. Acad. Sci. U.S.A.">
        <title>Functional type 2 photosynthetic reaction centers found in the rare bacterial phylum Gemmatimonadetes.</title>
        <authorList>
            <person name="Zeng Y."/>
            <person name="Feng F."/>
            <person name="Medova H."/>
            <person name="Dean J."/>
            <person name="Koblizek M."/>
        </authorList>
    </citation>
    <scope>NUCLEOTIDE SEQUENCE [LARGE SCALE GENOMIC DNA]</scope>
    <source>
        <strain evidence="6 7">AP64</strain>
    </source>
</reference>
<name>A0A143BMZ9_9BACT</name>
<reference evidence="6 7" key="2">
    <citation type="journal article" date="2016" name="Environ. Microbiol. Rep.">
        <title>Metagenomic evidence for the presence of phototrophic Gemmatimonadetes bacteria in diverse environments.</title>
        <authorList>
            <person name="Zeng Y."/>
            <person name="Baumbach J."/>
            <person name="Barbosa E.G."/>
            <person name="Azevedo V."/>
            <person name="Zhang C."/>
            <person name="Koblizek M."/>
        </authorList>
    </citation>
    <scope>NUCLEOTIDE SEQUENCE [LARGE SCALE GENOMIC DNA]</scope>
    <source>
        <strain evidence="6 7">AP64</strain>
    </source>
</reference>
<keyword evidence="4 5" id="KW-0472">Membrane</keyword>
<dbReference type="STRING" id="1379270.GEMMAAP_15880"/>
<protein>
    <recommendedName>
        <fullName evidence="8">Isoprenylcysteine carboxyl methyltransferase</fullName>
    </recommendedName>
</protein>
<dbReference type="InterPro" id="IPR007318">
    <property type="entry name" value="Phopholipid_MeTrfase"/>
</dbReference>
<evidence type="ECO:0000256" key="1">
    <source>
        <dbReference type="ARBA" id="ARBA00004127"/>
    </source>
</evidence>
<dbReference type="KEGG" id="gph:GEMMAAP_15880"/>
<dbReference type="Pfam" id="PF04191">
    <property type="entry name" value="PEMT"/>
    <property type="match status" value="1"/>
</dbReference>
<dbReference type="PANTHER" id="PTHR12714">
    <property type="entry name" value="PROTEIN-S ISOPRENYLCYSTEINE O-METHYLTRANSFERASE"/>
    <property type="match status" value="1"/>
</dbReference>
<evidence type="ECO:0000256" key="5">
    <source>
        <dbReference type="SAM" id="Phobius"/>
    </source>
</evidence>
<feature type="transmembrane region" description="Helical" evidence="5">
    <location>
        <begin position="42"/>
        <end position="65"/>
    </location>
</feature>
<dbReference type="Proteomes" id="UP000076404">
    <property type="component" value="Chromosome"/>
</dbReference>
<evidence type="ECO:0000256" key="2">
    <source>
        <dbReference type="ARBA" id="ARBA00022692"/>
    </source>
</evidence>
<proteinExistence type="predicted"/>
<feature type="transmembrane region" description="Helical" evidence="5">
    <location>
        <begin position="100"/>
        <end position="125"/>
    </location>
</feature>
<dbReference type="AlphaFoldDB" id="A0A143BMZ9"/>